<dbReference type="KEGG" id="more:E1B28_007647"/>
<protein>
    <recommendedName>
        <fullName evidence="2">Origin recognition complex subunit 5 C-terminal domain-containing protein</fullName>
    </recommendedName>
</protein>
<dbReference type="GO" id="GO:0005664">
    <property type="term" value="C:nuclear origin of replication recognition complex"/>
    <property type="evidence" value="ECO:0007669"/>
    <property type="project" value="TreeGrafter"/>
</dbReference>
<sequence length="244" mass="27107">MRLTRAFKPSLKAAMETLHPRIMNAEHWCKINEPEEDVLEKLFQTTGPLSPTRRGYDEDSNLLPINKGKGKEGQAGIEALPRMSKFILLASYIASSNPAKTDLRMFGRGLDEKKRKRRVVRNKAPPKGSSGPVKIPQPLVGPSPFPLDRMLAILGALIENNDVESRLPAPEFTIPGEYTDMEISRVGTYASVNELTSLHLLHRTSAADRLDGPPMFKCAISHNIAQSLAKQLGIQLHEILWDPV</sequence>
<evidence type="ECO:0000256" key="1">
    <source>
        <dbReference type="SAM" id="MobiDB-lite"/>
    </source>
</evidence>
<dbReference type="PANTHER" id="PTHR12705:SF0">
    <property type="entry name" value="ORIGIN RECOGNITION COMPLEX SUBUNIT 5"/>
    <property type="match status" value="1"/>
</dbReference>
<dbReference type="RefSeq" id="XP_043010495.1">
    <property type="nucleotide sequence ID" value="XM_043152409.1"/>
</dbReference>
<evidence type="ECO:0000313" key="3">
    <source>
        <dbReference type="EMBL" id="KAG7094025.1"/>
    </source>
</evidence>
<dbReference type="GO" id="GO:0006270">
    <property type="term" value="P:DNA replication initiation"/>
    <property type="evidence" value="ECO:0007669"/>
    <property type="project" value="TreeGrafter"/>
</dbReference>
<evidence type="ECO:0000313" key="4">
    <source>
        <dbReference type="Proteomes" id="UP001049176"/>
    </source>
</evidence>
<feature type="region of interest" description="Disordered" evidence="1">
    <location>
        <begin position="114"/>
        <end position="139"/>
    </location>
</feature>
<keyword evidence="4" id="KW-1185">Reference proteome</keyword>
<dbReference type="EMBL" id="CM032184">
    <property type="protein sequence ID" value="KAG7094025.1"/>
    <property type="molecule type" value="Genomic_DNA"/>
</dbReference>
<dbReference type="GeneID" id="66076723"/>
<evidence type="ECO:0000259" key="2">
    <source>
        <dbReference type="Pfam" id="PF14630"/>
    </source>
</evidence>
<accession>A0A9P7UU91</accession>
<dbReference type="InterPro" id="IPR020796">
    <property type="entry name" value="ORC5"/>
</dbReference>
<feature type="region of interest" description="Disordered" evidence="1">
    <location>
        <begin position="49"/>
        <end position="72"/>
    </location>
</feature>
<dbReference type="Pfam" id="PF14630">
    <property type="entry name" value="ORC5_C"/>
    <property type="match status" value="1"/>
</dbReference>
<dbReference type="Proteomes" id="UP001049176">
    <property type="component" value="Chromosome 4"/>
</dbReference>
<feature type="domain" description="Origin recognition complex subunit 5 C-terminal" evidence="2">
    <location>
        <begin position="80"/>
        <end position="238"/>
    </location>
</feature>
<dbReference type="PANTHER" id="PTHR12705">
    <property type="entry name" value="ORIGIN RECOGNITION COMPLEX SUBUNIT 5"/>
    <property type="match status" value="1"/>
</dbReference>
<reference evidence="3" key="1">
    <citation type="journal article" date="2021" name="Genome Biol. Evol.">
        <title>The assembled and annotated genome of the fairy-ring fungus Marasmius oreades.</title>
        <authorList>
            <person name="Hiltunen M."/>
            <person name="Ament-Velasquez S.L."/>
            <person name="Johannesson H."/>
        </authorList>
    </citation>
    <scope>NUCLEOTIDE SEQUENCE</scope>
    <source>
        <strain evidence="3">03SP1</strain>
    </source>
</reference>
<dbReference type="GO" id="GO:0003688">
    <property type="term" value="F:DNA replication origin binding"/>
    <property type="evidence" value="ECO:0007669"/>
    <property type="project" value="TreeGrafter"/>
</dbReference>
<proteinExistence type="predicted"/>
<dbReference type="InterPro" id="IPR047088">
    <property type="entry name" value="ORC5_C"/>
</dbReference>
<gene>
    <name evidence="3" type="ORF">E1B28_007647</name>
</gene>
<name>A0A9P7UU91_9AGAR</name>
<dbReference type="AlphaFoldDB" id="A0A9P7UU91"/>
<organism evidence="3 4">
    <name type="scientific">Marasmius oreades</name>
    <name type="common">fairy-ring Marasmius</name>
    <dbReference type="NCBI Taxonomy" id="181124"/>
    <lineage>
        <taxon>Eukaryota</taxon>
        <taxon>Fungi</taxon>
        <taxon>Dikarya</taxon>
        <taxon>Basidiomycota</taxon>
        <taxon>Agaricomycotina</taxon>
        <taxon>Agaricomycetes</taxon>
        <taxon>Agaricomycetidae</taxon>
        <taxon>Agaricales</taxon>
        <taxon>Marasmiineae</taxon>
        <taxon>Marasmiaceae</taxon>
        <taxon>Marasmius</taxon>
    </lineage>
</organism>
<comment type="caution">
    <text evidence="3">The sequence shown here is derived from an EMBL/GenBank/DDBJ whole genome shotgun (WGS) entry which is preliminary data.</text>
</comment>
<dbReference type="OrthoDB" id="365981at2759"/>